<dbReference type="HOGENOM" id="CLU_326132_0_0_1"/>
<dbReference type="GO" id="GO:0005786">
    <property type="term" value="C:signal recognition particle, endoplasmic reticulum targeting"/>
    <property type="evidence" value="ECO:0000318"/>
    <property type="project" value="GO_Central"/>
</dbReference>
<dbReference type="PANTHER" id="PTHR14094">
    <property type="entry name" value="SIGNAL RECOGNITION PARTICLE 72"/>
    <property type="match status" value="1"/>
</dbReference>
<feature type="compositionally biased region" description="Acidic residues" evidence="1">
    <location>
        <begin position="278"/>
        <end position="289"/>
    </location>
</feature>
<dbReference type="RefSeq" id="XP_002294221.1">
    <property type="nucleotide sequence ID" value="XM_002294185.1"/>
</dbReference>
<dbReference type="PANTHER" id="PTHR14094:SF9">
    <property type="entry name" value="SIGNAL RECOGNITION PARTICLE SUBUNIT SRP72"/>
    <property type="match status" value="1"/>
</dbReference>
<dbReference type="Gene3D" id="1.25.40.10">
    <property type="entry name" value="Tetratricopeptide repeat domain"/>
    <property type="match status" value="1"/>
</dbReference>
<evidence type="ECO:0000313" key="3">
    <source>
        <dbReference type="Proteomes" id="UP000001449"/>
    </source>
</evidence>
<dbReference type="InterPro" id="IPR026270">
    <property type="entry name" value="SRP72"/>
</dbReference>
<feature type="region of interest" description="Disordered" evidence="1">
    <location>
        <begin position="277"/>
        <end position="305"/>
    </location>
</feature>
<dbReference type="GeneID" id="7451889"/>
<dbReference type="OMA" id="MHANLLA"/>
<reference evidence="2 3" key="2">
    <citation type="journal article" date="2008" name="Nature">
        <title>The Phaeodactylum genome reveals the evolutionary history of diatom genomes.</title>
        <authorList>
            <person name="Bowler C."/>
            <person name="Allen A.E."/>
            <person name="Badger J.H."/>
            <person name="Grimwood J."/>
            <person name="Jabbari K."/>
            <person name="Kuo A."/>
            <person name="Maheswari U."/>
            <person name="Martens C."/>
            <person name="Maumus F."/>
            <person name="Otillar R.P."/>
            <person name="Rayko E."/>
            <person name="Salamov A."/>
            <person name="Vandepoele K."/>
            <person name="Beszteri B."/>
            <person name="Gruber A."/>
            <person name="Heijde M."/>
            <person name="Katinka M."/>
            <person name="Mock T."/>
            <person name="Valentin K."/>
            <person name="Verret F."/>
            <person name="Berges J.A."/>
            <person name="Brownlee C."/>
            <person name="Cadoret J.P."/>
            <person name="Chiovitti A."/>
            <person name="Choi C.J."/>
            <person name="Coesel S."/>
            <person name="De Martino A."/>
            <person name="Detter J.C."/>
            <person name="Durkin C."/>
            <person name="Falciatore A."/>
            <person name="Fournet J."/>
            <person name="Haruta M."/>
            <person name="Huysman M.J."/>
            <person name="Jenkins B.D."/>
            <person name="Jiroutova K."/>
            <person name="Jorgensen R.E."/>
            <person name="Joubert Y."/>
            <person name="Kaplan A."/>
            <person name="Kroger N."/>
            <person name="Kroth P.G."/>
            <person name="La Roche J."/>
            <person name="Lindquist E."/>
            <person name="Lommer M."/>
            <person name="Martin-Jezequel V."/>
            <person name="Lopez P.J."/>
            <person name="Lucas S."/>
            <person name="Mangogna M."/>
            <person name="McGinnis K."/>
            <person name="Medlin L.K."/>
            <person name="Montsant A."/>
            <person name="Oudot-Le Secq M.P."/>
            <person name="Napoli C."/>
            <person name="Obornik M."/>
            <person name="Parker M.S."/>
            <person name="Petit J.L."/>
            <person name="Porcel B.M."/>
            <person name="Poulsen N."/>
            <person name="Robison M."/>
            <person name="Rychlewski L."/>
            <person name="Rynearson T.A."/>
            <person name="Schmutz J."/>
            <person name="Shapiro H."/>
            <person name="Siaut M."/>
            <person name="Stanley M."/>
            <person name="Sussman M.R."/>
            <person name="Taylor A.R."/>
            <person name="Vardi A."/>
            <person name="von Dassow P."/>
            <person name="Vyverman W."/>
            <person name="Willis A."/>
            <person name="Wyrwicz L.S."/>
            <person name="Rokhsar D.S."/>
            <person name="Weissenbach J."/>
            <person name="Armbrust E.V."/>
            <person name="Green B.R."/>
            <person name="Van de Peer Y."/>
            <person name="Grigoriev I.V."/>
        </authorList>
    </citation>
    <scope>NUCLEOTIDE SEQUENCE [LARGE SCALE GENOMIC DNA]</scope>
    <source>
        <strain evidence="2 3">CCMP1335</strain>
    </source>
</reference>
<dbReference type="GO" id="GO:0008312">
    <property type="term" value="F:7S RNA binding"/>
    <property type="evidence" value="ECO:0000318"/>
    <property type="project" value="GO_Central"/>
</dbReference>
<dbReference type="STRING" id="35128.B8CDD0"/>
<feature type="compositionally biased region" description="Polar residues" evidence="1">
    <location>
        <begin position="861"/>
        <end position="871"/>
    </location>
</feature>
<feature type="compositionally biased region" description="Basic and acidic residues" evidence="1">
    <location>
        <begin position="768"/>
        <end position="782"/>
    </location>
</feature>
<protein>
    <submittedName>
        <fullName evidence="2">Uncharacterized protein</fullName>
    </submittedName>
</protein>
<reference evidence="2 3" key="1">
    <citation type="journal article" date="2004" name="Science">
        <title>The genome of the diatom Thalassiosira pseudonana: ecology, evolution, and metabolism.</title>
        <authorList>
            <person name="Armbrust E.V."/>
            <person name="Berges J.A."/>
            <person name="Bowler C."/>
            <person name="Green B.R."/>
            <person name="Martinez D."/>
            <person name="Putnam N.H."/>
            <person name="Zhou S."/>
            <person name="Allen A.E."/>
            <person name="Apt K.E."/>
            <person name="Bechner M."/>
            <person name="Brzezinski M.A."/>
            <person name="Chaal B.K."/>
            <person name="Chiovitti A."/>
            <person name="Davis A.K."/>
            <person name="Demarest M.S."/>
            <person name="Detter J.C."/>
            <person name="Glavina T."/>
            <person name="Goodstein D."/>
            <person name="Hadi M.Z."/>
            <person name="Hellsten U."/>
            <person name="Hildebrand M."/>
            <person name="Jenkins B.D."/>
            <person name="Jurka J."/>
            <person name="Kapitonov V.V."/>
            <person name="Kroger N."/>
            <person name="Lau W.W."/>
            <person name="Lane T.W."/>
            <person name="Larimer F.W."/>
            <person name="Lippmeier J.C."/>
            <person name="Lucas S."/>
            <person name="Medina M."/>
            <person name="Montsant A."/>
            <person name="Obornik M."/>
            <person name="Parker M.S."/>
            <person name="Palenik B."/>
            <person name="Pazour G.J."/>
            <person name="Richardson P.M."/>
            <person name="Rynearson T.A."/>
            <person name="Saito M.A."/>
            <person name="Schwartz D.C."/>
            <person name="Thamatrakoln K."/>
            <person name="Valentin K."/>
            <person name="Vardi A."/>
            <person name="Wilkerson F.P."/>
            <person name="Rokhsar D.S."/>
        </authorList>
    </citation>
    <scope>NUCLEOTIDE SEQUENCE [LARGE SCALE GENOMIC DNA]</scope>
    <source>
        <strain evidence="2 3">CCMP1335</strain>
    </source>
</reference>
<feature type="region of interest" description="Disordered" evidence="1">
    <location>
        <begin position="464"/>
        <end position="497"/>
    </location>
</feature>
<gene>
    <name evidence="2" type="ORF">THAPSDRAFT_10140</name>
</gene>
<dbReference type="GO" id="GO:0006614">
    <property type="term" value="P:SRP-dependent cotranslational protein targeting to membrane"/>
    <property type="evidence" value="ECO:0000318"/>
    <property type="project" value="GO_Central"/>
</dbReference>
<dbReference type="Proteomes" id="UP000001449">
    <property type="component" value="Chromosome 15"/>
</dbReference>
<dbReference type="PaxDb" id="35128-Thaps10140"/>
<dbReference type="InParanoid" id="B8CDD0"/>
<dbReference type="KEGG" id="tps:THAPSDRAFT_10140"/>
<accession>B8CDD0</accession>
<dbReference type="InterPro" id="IPR011990">
    <property type="entry name" value="TPR-like_helical_dom_sf"/>
</dbReference>
<dbReference type="AlphaFoldDB" id="B8CDD0"/>
<proteinExistence type="predicted"/>
<dbReference type="eggNOG" id="KOG2376">
    <property type="taxonomic scope" value="Eukaryota"/>
</dbReference>
<feature type="compositionally biased region" description="Basic residues" evidence="1">
    <location>
        <begin position="480"/>
        <end position="489"/>
    </location>
</feature>
<feature type="region of interest" description="Disordered" evidence="1">
    <location>
        <begin position="752"/>
        <end position="884"/>
    </location>
</feature>
<name>B8CDD0_THAPS</name>
<dbReference type="EMBL" id="CM000650">
    <property type="protein sequence ID" value="EED88576.1"/>
    <property type="molecule type" value="Genomic_DNA"/>
</dbReference>
<evidence type="ECO:0000256" key="1">
    <source>
        <dbReference type="SAM" id="MobiDB-lite"/>
    </source>
</evidence>
<keyword evidence="3" id="KW-1185">Reference proteome</keyword>
<sequence length="884" mass="94103">MDSPEPTAWKDSLSTLQSLIATGDTSKGGHVKIEKCCALILDGGASTNNIGEEDIPAEVRSTISTIYLRALIHLGRYTEVVDYLQKQQQSGGVNVQEEAYALYRLRRYEACRSLCASSLELNEGSTTTNNINRGLMHVYAQTLYRLGETQSADEVYFQLLSSELTDADEREDALANALANRTANYTSGSLLKFGGNTATELWLEMDEAIVEMLSSYGQSDPSNNGDGDKDLLQNYDLAYNLATYLLVSSDARSHSYVRQAKQLLGHAEKSALTILESSQEENVEGETNEEERKAKQNKQQQLAEQEAAPIRANLALANLLLGGEENETAALRAYLTCITKAVKPKNSTGMHANLLAMASNNLALLRDGKESVFDVLKRIPATSALSVSEDVVAKGSKGGNSSGGGGGGAAVVPLVGATPQQVRTALFNRALLLAKMGNVSGCSEALAVLRASLEVAYHGDEVSAAGSNGGGGGAEGSPKSKGKGKKKKNTTADSGGDVRVVVKKDIPTAKPSSEGEAVAWNARANLIESELRRITDAGDGSKPEVIISQAISDIDTAAKRADDDASSVLDYVKSQLFLHGAVVSNKQSKPQPFIDVLGSLPSSVQSCPGTVVTLASLYGALDKDDTSRSVELLSSLGEDVAARLALTEFHMERGQYEDVIEVLESIVEKDADSTTQVEMMTATALLVKALSYTDSERAGDYAERLEIGEDIATLDGEELESMEIPRFAKKASENGGGGGGISSKVRKIIASTGGKRGSNLGERKKKNHDAILRKRAKQRDEYLATLESKGQYDPNKSQTKPDPERWIPKSQRSYNRRGRRGRHKAGAQGGGAGAGMEKDAAKLDVAARVAAAKSSVEESGKPSTANIQVSGSGAVRKGKGGKRR</sequence>
<evidence type="ECO:0000313" key="2">
    <source>
        <dbReference type="EMBL" id="EED88576.1"/>
    </source>
</evidence>
<feature type="compositionally biased region" description="Low complexity" evidence="1">
    <location>
        <begin position="843"/>
        <end position="854"/>
    </location>
</feature>
<organism evidence="2 3">
    <name type="scientific">Thalassiosira pseudonana</name>
    <name type="common">Marine diatom</name>
    <name type="synonym">Cyclotella nana</name>
    <dbReference type="NCBI Taxonomy" id="35128"/>
    <lineage>
        <taxon>Eukaryota</taxon>
        <taxon>Sar</taxon>
        <taxon>Stramenopiles</taxon>
        <taxon>Ochrophyta</taxon>
        <taxon>Bacillariophyta</taxon>
        <taxon>Coscinodiscophyceae</taxon>
        <taxon>Thalassiosirophycidae</taxon>
        <taxon>Thalassiosirales</taxon>
        <taxon>Thalassiosiraceae</taxon>
        <taxon>Thalassiosira</taxon>
    </lineage>
</organism>
<feature type="compositionally biased region" description="Basic residues" evidence="1">
    <location>
        <begin position="814"/>
        <end position="825"/>
    </location>
</feature>